<gene>
    <name evidence="6" type="ORF">GC098_10730</name>
</gene>
<dbReference type="Pfam" id="PF13407">
    <property type="entry name" value="Peripla_BP_4"/>
    <property type="match status" value="1"/>
</dbReference>
<dbReference type="InterPro" id="IPR028082">
    <property type="entry name" value="Peripla_BP_I"/>
</dbReference>
<evidence type="ECO:0000256" key="1">
    <source>
        <dbReference type="ARBA" id="ARBA00004196"/>
    </source>
</evidence>
<dbReference type="EMBL" id="WHOA01000085">
    <property type="protein sequence ID" value="NOU71888.1"/>
    <property type="molecule type" value="Genomic_DNA"/>
</dbReference>
<reference evidence="6 7" key="1">
    <citation type="submission" date="2019-10" db="EMBL/GenBank/DDBJ databases">
        <title>Description of Paenibacillus terrestris sp. nov.</title>
        <authorList>
            <person name="Carlier A."/>
            <person name="Qi S."/>
        </authorList>
    </citation>
    <scope>NUCLEOTIDE SEQUENCE [LARGE SCALE GENOMIC DNA]</scope>
    <source>
        <strain evidence="6 7">LMG 31458</strain>
    </source>
</reference>
<evidence type="ECO:0000256" key="2">
    <source>
        <dbReference type="ARBA" id="ARBA00007639"/>
    </source>
</evidence>
<sequence length="329" mass="36110">MAHKKPVFLAVLLVIVIGFLVVYSVEMLRITKQRKFEIAVVLKSNNIRSDYWQMVSTGVKAAAKEFDVNIDITGPLSESDTAGQIRNVDEALEKKPDAIILAATDYDRLTPAAQKIKESGTRLILIDSPIHTHVEASLIATDNTEAGRKAGMILAGRRNGKLYKVMTLSSGTGSIAEKERKDGFKEAVADSPGIEYAGNYEFNGTEDAAYDLVKNLLSMYPDIQGIAGLNESATLGAARAVKEKQWIDKVKIVGFDSSIYQIKLLEEGIIQATVVQKPFNMGYLSVETAVQALNGIKVNPKVNIDAIVITKENMYTQENQELLFPLVEK</sequence>
<feature type="domain" description="Periplasmic binding protein" evidence="5">
    <location>
        <begin position="38"/>
        <end position="295"/>
    </location>
</feature>
<keyword evidence="3" id="KW-0732">Signal</keyword>
<evidence type="ECO:0000256" key="3">
    <source>
        <dbReference type="ARBA" id="ARBA00022729"/>
    </source>
</evidence>
<accession>A0ABX1XVS1</accession>
<keyword evidence="4" id="KW-0812">Transmembrane</keyword>
<dbReference type="PANTHER" id="PTHR46847:SF1">
    <property type="entry name" value="D-ALLOSE-BINDING PERIPLASMIC PROTEIN-RELATED"/>
    <property type="match status" value="1"/>
</dbReference>
<keyword evidence="4" id="KW-1133">Transmembrane helix</keyword>
<dbReference type="Gene3D" id="3.40.50.2300">
    <property type="match status" value="2"/>
</dbReference>
<dbReference type="SUPFAM" id="SSF53822">
    <property type="entry name" value="Periplasmic binding protein-like I"/>
    <property type="match status" value="1"/>
</dbReference>
<dbReference type="CDD" id="cd20006">
    <property type="entry name" value="PBP1_ABC_sugar_binding-like"/>
    <property type="match status" value="1"/>
</dbReference>
<comment type="subcellular location">
    <subcellularLocation>
        <location evidence="1">Cell envelope</location>
    </subcellularLocation>
</comment>
<proteinExistence type="inferred from homology"/>
<evidence type="ECO:0000313" key="7">
    <source>
        <dbReference type="Proteomes" id="UP000616779"/>
    </source>
</evidence>
<keyword evidence="4" id="KW-0472">Membrane</keyword>
<keyword evidence="7" id="KW-1185">Reference proteome</keyword>
<organism evidence="6 7">
    <name type="scientific">Paenibacillus phytorum</name>
    <dbReference type="NCBI Taxonomy" id="2654977"/>
    <lineage>
        <taxon>Bacteria</taxon>
        <taxon>Bacillati</taxon>
        <taxon>Bacillota</taxon>
        <taxon>Bacilli</taxon>
        <taxon>Bacillales</taxon>
        <taxon>Paenibacillaceae</taxon>
        <taxon>Paenibacillus</taxon>
    </lineage>
</organism>
<dbReference type="RefSeq" id="WP_171643200.1">
    <property type="nucleotide sequence ID" value="NZ_WHOA01000085.1"/>
</dbReference>
<comment type="similarity">
    <text evidence="2">Belongs to the bacterial solute-binding protein 2 family.</text>
</comment>
<name>A0ABX1XVS1_9BACL</name>
<evidence type="ECO:0000256" key="4">
    <source>
        <dbReference type="SAM" id="Phobius"/>
    </source>
</evidence>
<dbReference type="PANTHER" id="PTHR46847">
    <property type="entry name" value="D-ALLOSE-BINDING PERIPLASMIC PROTEIN-RELATED"/>
    <property type="match status" value="1"/>
</dbReference>
<dbReference type="Proteomes" id="UP000616779">
    <property type="component" value="Unassembled WGS sequence"/>
</dbReference>
<evidence type="ECO:0000313" key="6">
    <source>
        <dbReference type="EMBL" id="NOU71888.1"/>
    </source>
</evidence>
<protein>
    <submittedName>
        <fullName evidence="6">Substrate-binding domain-containing protein</fullName>
    </submittedName>
</protein>
<comment type="caution">
    <text evidence="6">The sequence shown here is derived from an EMBL/GenBank/DDBJ whole genome shotgun (WGS) entry which is preliminary data.</text>
</comment>
<evidence type="ECO:0000259" key="5">
    <source>
        <dbReference type="Pfam" id="PF13407"/>
    </source>
</evidence>
<dbReference type="InterPro" id="IPR025997">
    <property type="entry name" value="SBP_2_dom"/>
</dbReference>
<feature type="transmembrane region" description="Helical" evidence="4">
    <location>
        <begin position="6"/>
        <end position="25"/>
    </location>
</feature>